<evidence type="ECO:0000313" key="10">
    <source>
        <dbReference type="EMBL" id="EKV29576.1"/>
    </source>
</evidence>
<evidence type="ECO:0000313" key="11">
    <source>
        <dbReference type="Proteomes" id="UP000009881"/>
    </source>
</evidence>
<dbReference type="Proteomes" id="UP000009881">
    <property type="component" value="Unassembled WGS sequence"/>
</dbReference>
<feature type="domain" description="RNA polymerase sigma-70 region 2" evidence="8">
    <location>
        <begin position="33"/>
        <end position="101"/>
    </location>
</feature>
<sequence length="191" mass="21690">MTFPVNEELSKLDAGACLVAVGRDRDKQAFARLFQHYAPRLKAYMRRLGADDTQAEEVAQEAMVSVWRKAHLYDPAKAAAGTWIFAVARNLRIDLIRREKRPELDPDDPALTPDETPRADDSVGARQREDLVREAIRTLPPEQAEVIRLSFYEEKPHSEIAEELNLPLGTVKSRLRLAFRKVRSVLGDDVE</sequence>
<gene>
    <name evidence="10" type="ORF">C882_0398</name>
</gene>
<dbReference type="InterPro" id="IPR039425">
    <property type="entry name" value="RNA_pol_sigma-70-like"/>
</dbReference>
<keyword evidence="11" id="KW-1185">Reference proteome</keyword>
<dbReference type="InterPro" id="IPR007627">
    <property type="entry name" value="RNA_pol_sigma70_r2"/>
</dbReference>
<evidence type="ECO:0000256" key="7">
    <source>
        <dbReference type="SAM" id="MobiDB-lite"/>
    </source>
</evidence>
<dbReference type="OrthoDB" id="9784272at2"/>
<name>K9HM03_9PROT</name>
<evidence type="ECO:0000256" key="5">
    <source>
        <dbReference type="ARBA" id="ARBA00023163"/>
    </source>
</evidence>
<evidence type="ECO:0000259" key="9">
    <source>
        <dbReference type="Pfam" id="PF08281"/>
    </source>
</evidence>
<evidence type="ECO:0000256" key="3">
    <source>
        <dbReference type="ARBA" id="ARBA00023082"/>
    </source>
</evidence>
<dbReference type="GO" id="GO:0016987">
    <property type="term" value="F:sigma factor activity"/>
    <property type="evidence" value="ECO:0007669"/>
    <property type="project" value="UniProtKB-KW"/>
</dbReference>
<dbReference type="InterPro" id="IPR013325">
    <property type="entry name" value="RNA_pol_sigma_r2"/>
</dbReference>
<dbReference type="GO" id="GO:0003677">
    <property type="term" value="F:DNA binding"/>
    <property type="evidence" value="ECO:0007669"/>
    <property type="project" value="UniProtKB-KW"/>
</dbReference>
<keyword evidence="4 6" id="KW-0238">DNA-binding</keyword>
<keyword evidence="2 6" id="KW-0805">Transcription regulation</keyword>
<comment type="caution">
    <text evidence="10">The sequence shown here is derived from an EMBL/GenBank/DDBJ whole genome shotgun (WGS) entry which is preliminary data.</text>
</comment>
<keyword evidence="3 6" id="KW-0731">Sigma factor</keyword>
<dbReference type="STRING" id="1238182.C882_0398"/>
<dbReference type="SUPFAM" id="SSF88946">
    <property type="entry name" value="Sigma2 domain of RNA polymerase sigma factors"/>
    <property type="match status" value="1"/>
</dbReference>
<dbReference type="NCBIfam" id="TIGR02937">
    <property type="entry name" value="sigma70-ECF"/>
    <property type="match status" value="1"/>
</dbReference>
<dbReference type="PANTHER" id="PTHR43133">
    <property type="entry name" value="RNA POLYMERASE ECF-TYPE SIGMA FACTO"/>
    <property type="match status" value="1"/>
</dbReference>
<dbReference type="Gene3D" id="1.10.1740.10">
    <property type="match status" value="1"/>
</dbReference>
<dbReference type="SUPFAM" id="SSF88659">
    <property type="entry name" value="Sigma3 and sigma4 domains of RNA polymerase sigma factors"/>
    <property type="match status" value="1"/>
</dbReference>
<evidence type="ECO:0000259" key="8">
    <source>
        <dbReference type="Pfam" id="PF04542"/>
    </source>
</evidence>
<dbReference type="RefSeq" id="WP_009541057.1">
    <property type="nucleotide sequence ID" value="NZ_ANHY01000012.1"/>
</dbReference>
<accession>K9HM03</accession>
<evidence type="ECO:0000256" key="1">
    <source>
        <dbReference type="ARBA" id="ARBA00010641"/>
    </source>
</evidence>
<evidence type="ECO:0000256" key="6">
    <source>
        <dbReference type="RuleBase" id="RU000716"/>
    </source>
</evidence>
<dbReference type="Pfam" id="PF04542">
    <property type="entry name" value="Sigma70_r2"/>
    <property type="match status" value="1"/>
</dbReference>
<feature type="domain" description="RNA polymerase sigma factor 70 region 4 type 2" evidence="9">
    <location>
        <begin position="131"/>
        <end position="181"/>
    </location>
</feature>
<protein>
    <recommendedName>
        <fullName evidence="6">RNA polymerase sigma factor</fullName>
    </recommendedName>
</protein>
<dbReference type="CDD" id="cd06171">
    <property type="entry name" value="Sigma70_r4"/>
    <property type="match status" value="1"/>
</dbReference>
<evidence type="ECO:0000256" key="2">
    <source>
        <dbReference type="ARBA" id="ARBA00023015"/>
    </source>
</evidence>
<feature type="compositionally biased region" description="Basic and acidic residues" evidence="7">
    <location>
        <begin position="115"/>
        <end position="127"/>
    </location>
</feature>
<dbReference type="EMBL" id="ANHY01000012">
    <property type="protein sequence ID" value="EKV29576.1"/>
    <property type="molecule type" value="Genomic_DNA"/>
</dbReference>
<dbReference type="Gene3D" id="1.10.10.10">
    <property type="entry name" value="Winged helix-like DNA-binding domain superfamily/Winged helix DNA-binding domain"/>
    <property type="match status" value="1"/>
</dbReference>
<feature type="region of interest" description="Disordered" evidence="7">
    <location>
        <begin position="102"/>
        <end position="127"/>
    </location>
</feature>
<dbReference type="Pfam" id="PF08281">
    <property type="entry name" value="Sigma70_r4_2"/>
    <property type="match status" value="1"/>
</dbReference>
<dbReference type="InterPro" id="IPR000838">
    <property type="entry name" value="RNA_pol_sigma70_ECF_CS"/>
</dbReference>
<reference evidence="10 11" key="1">
    <citation type="journal article" date="2013" name="Genome Announc.">
        <title>Draft Genome Sequence of an Alphaproteobacterium, Caenispirillum salinarum AK4(T), Isolated from a Solar Saltern.</title>
        <authorList>
            <person name="Khatri I."/>
            <person name="Singh A."/>
            <person name="Korpole S."/>
            <person name="Pinnaka A.K."/>
            <person name="Subramanian S."/>
        </authorList>
    </citation>
    <scope>NUCLEOTIDE SEQUENCE [LARGE SCALE GENOMIC DNA]</scope>
    <source>
        <strain evidence="10 11">AK4</strain>
    </source>
</reference>
<dbReference type="PANTHER" id="PTHR43133:SF62">
    <property type="entry name" value="RNA POLYMERASE SIGMA FACTOR SIGZ"/>
    <property type="match status" value="1"/>
</dbReference>
<dbReference type="InterPro" id="IPR013324">
    <property type="entry name" value="RNA_pol_sigma_r3/r4-like"/>
</dbReference>
<organism evidence="10 11">
    <name type="scientific">Caenispirillum salinarum AK4</name>
    <dbReference type="NCBI Taxonomy" id="1238182"/>
    <lineage>
        <taxon>Bacteria</taxon>
        <taxon>Pseudomonadati</taxon>
        <taxon>Pseudomonadota</taxon>
        <taxon>Alphaproteobacteria</taxon>
        <taxon>Rhodospirillales</taxon>
        <taxon>Novispirillaceae</taxon>
        <taxon>Caenispirillum</taxon>
    </lineage>
</organism>
<dbReference type="InterPro" id="IPR036388">
    <property type="entry name" value="WH-like_DNA-bd_sf"/>
</dbReference>
<dbReference type="AlphaFoldDB" id="K9HM03"/>
<comment type="similarity">
    <text evidence="1 6">Belongs to the sigma-70 factor family. ECF subfamily.</text>
</comment>
<dbReference type="GO" id="GO:0006352">
    <property type="term" value="P:DNA-templated transcription initiation"/>
    <property type="evidence" value="ECO:0007669"/>
    <property type="project" value="InterPro"/>
</dbReference>
<dbReference type="InterPro" id="IPR014284">
    <property type="entry name" value="RNA_pol_sigma-70_dom"/>
</dbReference>
<dbReference type="InterPro" id="IPR013249">
    <property type="entry name" value="RNA_pol_sigma70_r4_t2"/>
</dbReference>
<keyword evidence="5 6" id="KW-0804">Transcription</keyword>
<dbReference type="PROSITE" id="PS01063">
    <property type="entry name" value="SIGMA70_ECF"/>
    <property type="match status" value="1"/>
</dbReference>
<dbReference type="eggNOG" id="COG1595">
    <property type="taxonomic scope" value="Bacteria"/>
</dbReference>
<evidence type="ECO:0000256" key="4">
    <source>
        <dbReference type="ARBA" id="ARBA00023125"/>
    </source>
</evidence>
<proteinExistence type="inferred from homology"/>